<keyword evidence="1" id="KW-0812">Transmembrane</keyword>
<accession>C0Q986</accession>
<feature type="transmembrane region" description="Helical" evidence="1">
    <location>
        <begin position="34"/>
        <end position="58"/>
    </location>
</feature>
<evidence type="ECO:0000313" key="2">
    <source>
        <dbReference type="EMBL" id="ACN16591.1"/>
    </source>
</evidence>
<gene>
    <name evidence="2" type="ordered locus">HRM2_35250</name>
</gene>
<dbReference type="RefSeq" id="WP_015905341.1">
    <property type="nucleotide sequence ID" value="NC_012108.1"/>
</dbReference>
<name>C0Q986_DESAH</name>
<feature type="transmembrane region" description="Helical" evidence="1">
    <location>
        <begin position="96"/>
        <end position="122"/>
    </location>
</feature>
<dbReference type="KEGG" id="dat:HRM2_35250"/>
<proteinExistence type="predicted"/>
<dbReference type="eggNOG" id="ENOG5032VZD">
    <property type="taxonomic scope" value="Bacteria"/>
</dbReference>
<dbReference type="HOGENOM" id="CLU_1530159_0_0_7"/>
<feature type="transmembrane region" description="Helical" evidence="1">
    <location>
        <begin position="70"/>
        <end position="90"/>
    </location>
</feature>
<keyword evidence="1" id="KW-1133">Transmembrane helix</keyword>
<dbReference type="STRING" id="177437.HRM2_35250"/>
<dbReference type="AlphaFoldDB" id="C0Q986"/>
<evidence type="ECO:0000256" key="1">
    <source>
        <dbReference type="SAM" id="Phobius"/>
    </source>
</evidence>
<organism evidence="2 3">
    <name type="scientific">Desulforapulum autotrophicum (strain ATCC 43914 / DSM 3382 / VKM B-1955 / HRM2)</name>
    <name type="common">Desulfobacterium autotrophicum</name>
    <dbReference type="NCBI Taxonomy" id="177437"/>
    <lineage>
        <taxon>Bacteria</taxon>
        <taxon>Pseudomonadati</taxon>
        <taxon>Thermodesulfobacteriota</taxon>
        <taxon>Desulfobacteria</taxon>
        <taxon>Desulfobacterales</taxon>
        <taxon>Desulfobacteraceae</taxon>
        <taxon>Desulforapulum</taxon>
    </lineage>
</organism>
<dbReference type="EMBL" id="CP001087">
    <property type="protein sequence ID" value="ACN16591.1"/>
    <property type="molecule type" value="Genomic_DNA"/>
</dbReference>
<reference evidence="2 3" key="1">
    <citation type="journal article" date="2009" name="Environ. Microbiol.">
        <title>Genome sequence of Desulfobacterium autotrophicum HRM2, a marine sulfate reducer oxidizing organic carbon completely to carbon dioxide.</title>
        <authorList>
            <person name="Strittmatter A.W."/>
            <person name="Liesegang H."/>
            <person name="Rabus R."/>
            <person name="Decker I."/>
            <person name="Amann J."/>
            <person name="Andres S."/>
            <person name="Henne A."/>
            <person name="Fricke W.F."/>
            <person name="Martinez-Arias R."/>
            <person name="Bartels D."/>
            <person name="Goesmann A."/>
            <person name="Krause L."/>
            <person name="Puehler A."/>
            <person name="Klenk H.P."/>
            <person name="Richter M."/>
            <person name="Schuler M."/>
            <person name="Gloeckner F.O."/>
            <person name="Meyerdierks A."/>
            <person name="Gottschalk G."/>
            <person name="Amann R."/>
        </authorList>
    </citation>
    <scope>NUCLEOTIDE SEQUENCE [LARGE SCALE GENOMIC DNA]</scope>
    <source>
        <strain evidence="3">ATCC 43914 / DSM 3382 / HRM2</strain>
    </source>
</reference>
<evidence type="ECO:0000313" key="3">
    <source>
        <dbReference type="Proteomes" id="UP000000442"/>
    </source>
</evidence>
<feature type="transmembrane region" description="Helical" evidence="1">
    <location>
        <begin position="134"/>
        <end position="153"/>
    </location>
</feature>
<keyword evidence="1" id="KW-0472">Membrane</keyword>
<dbReference type="OrthoDB" id="5418764at2"/>
<sequence>MIRVVFYLCLFLAFFIVQTSTLRGFSIFSQAFDLILVIVLSLSLKFSHIGTAAAVFLMGCVMDSVSGGPFGLYVSVYVWIFILVRSLKSLVHMENIVFLVCMSAVAVVVENAFLVFVLVMGGRVDVVYFTDLEIMAKQVAWGLVFVPLLLLVVDEFERIILVAAKKITQQHFDRG</sequence>
<keyword evidence="3" id="KW-1185">Reference proteome</keyword>
<dbReference type="Proteomes" id="UP000000442">
    <property type="component" value="Chromosome"/>
</dbReference>
<protein>
    <submittedName>
        <fullName evidence="2">Rod shape-determining protein MreD</fullName>
    </submittedName>
</protein>